<accession>A0A803PW15</accession>
<dbReference type="Gramene" id="evm.model.06.1802">
    <property type="protein sequence ID" value="cds.evm.model.06.1802"/>
    <property type="gene ID" value="evm.TU.06.1802"/>
</dbReference>
<evidence type="ECO:0000259" key="1">
    <source>
        <dbReference type="Pfam" id="PF07727"/>
    </source>
</evidence>
<dbReference type="PANTHER" id="PTHR11439">
    <property type="entry name" value="GAG-POL-RELATED RETROTRANSPOSON"/>
    <property type="match status" value="1"/>
</dbReference>
<dbReference type="InterPro" id="IPR043502">
    <property type="entry name" value="DNA/RNA_pol_sf"/>
</dbReference>
<dbReference type="InterPro" id="IPR013103">
    <property type="entry name" value="RVT_2"/>
</dbReference>
<dbReference type="EnsemblPlants" id="evm.model.06.1802">
    <property type="protein sequence ID" value="cds.evm.model.06.1802"/>
    <property type="gene ID" value="evm.TU.06.1802"/>
</dbReference>
<sequence length="195" mass="21798">MYLLLYVDDILIIGKEKSEIKKIKGKLSEEFDMKDLSKAKKILGIEIDQSQRGMIKLSQTEYLKKTLEKFGMDNSKAVSTPLVPHVKLSQSQNPQTIVEKKLMEQVPYTSIIGSLTYAMVWWPGSCFKCSTLNLGIIYNNQTQAVEEVAGYVDSDYAANIDTRRSLTGLVFTVFGGAVSWKSNLQKVIALSTTEA</sequence>
<reference evidence="2" key="1">
    <citation type="submission" date="2018-11" db="EMBL/GenBank/DDBJ databases">
        <authorList>
            <person name="Grassa J C."/>
        </authorList>
    </citation>
    <scope>NUCLEOTIDE SEQUENCE [LARGE SCALE GENOMIC DNA]</scope>
</reference>
<dbReference type="CDD" id="cd09272">
    <property type="entry name" value="RNase_HI_RT_Ty1"/>
    <property type="match status" value="1"/>
</dbReference>
<dbReference type="Proteomes" id="UP000596661">
    <property type="component" value="Chromosome 6"/>
</dbReference>
<reference evidence="2" key="2">
    <citation type="submission" date="2021-03" db="UniProtKB">
        <authorList>
            <consortium name="EnsemblPlants"/>
        </authorList>
    </citation>
    <scope>IDENTIFICATION</scope>
</reference>
<keyword evidence="3" id="KW-1185">Reference proteome</keyword>
<dbReference type="PANTHER" id="PTHR11439:SF491">
    <property type="entry name" value="INTEGRASE CATALYTIC DOMAIN-CONTAINING PROTEIN"/>
    <property type="match status" value="1"/>
</dbReference>
<organism evidence="2 3">
    <name type="scientific">Cannabis sativa</name>
    <name type="common">Hemp</name>
    <name type="synonym">Marijuana</name>
    <dbReference type="NCBI Taxonomy" id="3483"/>
    <lineage>
        <taxon>Eukaryota</taxon>
        <taxon>Viridiplantae</taxon>
        <taxon>Streptophyta</taxon>
        <taxon>Embryophyta</taxon>
        <taxon>Tracheophyta</taxon>
        <taxon>Spermatophyta</taxon>
        <taxon>Magnoliopsida</taxon>
        <taxon>eudicotyledons</taxon>
        <taxon>Gunneridae</taxon>
        <taxon>Pentapetalae</taxon>
        <taxon>rosids</taxon>
        <taxon>fabids</taxon>
        <taxon>Rosales</taxon>
        <taxon>Cannabaceae</taxon>
        <taxon>Cannabis</taxon>
    </lineage>
</organism>
<feature type="domain" description="Reverse transcriptase Ty1/copia-type" evidence="1">
    <location>
        <begin position="4"/>
        <end position="83"/>
    </location>
</feature>
<dbReference type="AlphaFoldDB" id="A0A803PW15"/>
<dbReference type="Pfam" id="PF07727">
    <property type="entry name" value="RVT_2"/>
    <property type="match status" value="1"/>
</dbReference>
<proteinExistence type="predicted"/>
<name>A0A803PW15_CANSA</name>
<dbReference type="EMBL" id="UZAU01000618">
    <property type="status" value="NOT_ANNOTATED_CDS"/>
    <property type="molecule type" value="Genomic_DNA"/>
</dbReference>
<evidence type="ECO:0000313" key="2">
    <source>
        <dbReference type="EnsemblPlants" id="cds.evm.model.06.1802"/>
    </source>
</evidence>
<evidence type="ECO:0000313" key="3">
    <source>
        <dbReference type="Proteomes" id="UP000596661"/>
    </source>
</evidence>
<protein>
    <recommendedName>
        <fullName evidence="1">Reverse transcriptase Ty1/copia-type domain-containing protein</fullName>
    </recommendedName>
</protein>
<dbReference type="SUPFAM" id="SSF56672">
    <property type="entry name" value="DNA/RNA polymerases"/>
    <property type="match status" value="1"/>
</dbReference>